<organism evidence="3 4">
    <name type="scientific">Actinomadura montaniterrae</name>
    <dbReference type="NCBI Taxonomy" id="1803903"/>
    <lineage>
        <taxon>Bacteria</taxon>
        <taxon>Bacillati</taxon>
        <taxon>Actinomycetota</taxon>
        <taxon>Actinomycetes</taxon>
        <taxon>Streptosporangiales</taxon>
        <taxon>Thermomonosporaceae</taxon>
        <taxon>Actinomadura</taxon>
    </lineage>
</organism>
<keyword evidence="3" id="KW-0378">Hydrolase</keyword>
<evidence type="ECO:0000259" key="2">
    <source>
        <dbReference type="Pfam" id="PF04909"/>
    </source>
</evidence>
<dbReference type="Gene3D" id="3.20.20.140">
    <property type="entry name" value="Metal-dependent hydrolases"/>
    <property type="match status" value="1"/>
</dbReference>
<keyword evidence="4" id="KW-1185">Reference proteome</keyword>
<dbReference type="InterPro" id="IPR052350">
    <property type="entry name" value="Metallo-dep_Lactonases"/>
</dbReference>
<sequence>MVGGTMEFVDAHVHYWNLSEHEDWYPGLQRFFPEVYSDYLPDDHRADAAKAGVDVTEAVHVSASSAPRAYLAETAWLDGLHRADPARPAAIIGGLDPRRSPDTVEADLDAQAASPAFRGVRMLSGVDPAAETTASALRLLAGRGLVFDQIIRPAEAAAFVPALSAVPGLAVVAEHTGWPERDEPFAEWRDGMARLAALPNVHCKISGLGMALRTTSVADLRPYVEGCLDLFGVDRCFFASNFPVDGVGGTYADLLTAYQEITASLTGPERRALFSGNARRRYRLAG</sequence>
<dbReference type="AlphaFoldDB" id="A0A6L3VLI8"/>
<dbReference type="InterPro" id="IPR006680">
    <property type="entry name" value="Amidohydro-rel"/>
</dbReference>
<name>A0A6L3VLI8_9ACTN</name>
<dbReference type="OrthoDB" id="5450317at2"/>
<dbReference type="SUPFAM" id="SSF51556">
    <property type="entry name" value="Metallo-dependent hydrolases"/>
    <property type="match status" value="1"/>
</dbReference>
<dbReference type="Pfam" id="PF04909">
    <property type="entry name" value="Amidohydro_2"/>
    <property type="match status" value="1"/>
</dbReference>
<comment type="caution">
    <text evidence="3">The sequence shown here is derived from an EMBL/GenBank/DDBJ whole genome shotgun (WGS) entry which is preliminary data.</text>
</comment>
<evidence type="ECO:0000313" key="4">
    <source>
        <dbReference type="Proteomes" id="UP000483004"/>
    </source>
</evidence>
<evidence type="ECO:0000256" key="1">
    <source>
        <dbReference type="ARBA" id="ARBA00038310"/>
    </source>
</evidence>
<reference evidence="3 4" key="1">
    <citation type="submission" date="2019-09" db="EMBL/GenBank/DDBJ databases">
        <title>Actinomadura physcomitrii sp. nov., a novel actinomycete isolated from moss [Physcomitrium sphaericum (Ludw) Fuernr].</title>
        <authorList>
            <person name="Liu C."/>
            <person name="Zhuang X."/>
        </authorList>
    </citation>
    <scope>NUCLEOTIDE SEQUENCE [LARGE SCALE GENOMIC DNA]</scope>
    <source>
        <strain evidence="3 4">CYP1-1B</strain>
    </source>
</reference>
<dbReference type="PANTHER" id="PTHR43569:SF2">
    <property type="entry name" value="AMIDOHYDROLASE-RELATED DOMAIN-CONTAINING PROTEIN"/>
    <property type="match status" value="1"/>
</dbReference>
<dbReference type="PANTHER" id="PTHR43569">
    <property type="entry name" value="AMIDOHYDROLASE"/>
    <property type="match status" value="1"/>
</dbReference>
<dbReference type="EMBL" id="WBMR01000186">
    <property type="protein sequence ID" value="KAB2367168.1"/>
    <property type="molecule type" value="Genomic_DNA"/>
</dbReference>
<gene>
    <name evidence="3" type="ORF">F9B16_38830</name>
</gene>
<protein>
    <submittedName>
        <fullName evidence="3">Amidohydrolase family protein</fullName>
    </submittedName>
</protein>
<dbReference type="InterPro" id="IPR032466">
    <property type="entry name" value="Metal_Hydrolase"/>
</dbReference>
<dbReference type="Proteomes" id="UP000483004">
    <property type="component" value="Unassembled WGS sequence"/>
</dbReference>
<evidence type="ECO:0000313" key="3">
    <source>
        <dbReference type="EMBL" id="KAB2367168.1"/>
    </source>
</evidence>
<feature type="domain" description="Amidohydrolase-related" evidence="2">
    <location>
        <begin position="9"/>
        <end position="284"/>
    </location>
</feature>
<dbReference type="GO" id="GO:0016787">
    <property type="term" value="F:hydrolase activity"/>
    <property type="evidence" value="ECO:0007669"/>
    <property type="project" value="UniProtKB-KW"/>
</dbReference>
<accession>A0A6L3VLI8</accession>
<proteinExistence type="inferred from homology"/>
<comment type="similarity">
    <text evidence="1">Belongs to the metallo-dependent hydrolases superfamily.</text>
</comment>